<feature type="region of interest" description="Disordered" evidence="3">
    <location>
        <begin position="774"/>
        <end position="829"/>
    </location>
</feature>
<comment type="subcellular location">
    <subcellularLocation>
        <location evidence="1">Nucleus</location>
    </subcellularLocation>
</comment>
<evidence type="ECO:0000259" key="4">
    <source>
        <dbReference type="PROSITE" id="PS51916"/>
    </source>
</evidence>
<accession>A0ABD0K5Q5</accession>
<dbReference type="PANTHER" id="PTHR13052:SF3">
    <property type="entry name" value="NUCLEAR FACTOR RELATED TO KAPPA-B-BINDING PROTEIN"/>
    <property type="match status" value="1"/>
</dbReference>
<feature type="region of interest" description="Disordered" evidence="3">
    <location>
        <begin position="709"/>
        <end position="730"/>
    </location>
</feature>
<dbReference type="Gene3D" id="1.10.10.2430">
    <property type="entry name" value="NFRKB winged helix-like domain"/>
    <property type="match status" value="1"/>
</dbReference>
<dbReference type="InterPro" id="IPR057748">
    <property type="entry name" value="NFRKB_WH_2"/>
</dbReference>
<feature type="compositionally biased region" description="Acidic residues" evidence="3">
    <location>
        <begin position="199"/>
        <end position="210"/>
    </location>
</feature>
<dbReference type="AlphaFoldDB" id="A0ABD0K5Q5"/>
<feature type="region of interest" description="Disordered" evidence="3">
    <location>
        <begin position="245"/>
        <end position="270"/>
    </location>
</feature>
<comment type="caution">
    <text evidence="5">The sequence shown here is derived from an EMBL/GenBank/DDBJ whole genome shotgun (WGS) entry which is preliminary data.</text>
</comment>
<dbReference type="CDD" id="cd21865">
    <property type="entry name" value="DEUBAD_NFRKB"/>
    <property type="match status" value="1"/>
</dbReference>
<keyword evidence="6" id="KW-1185">Reference proteome</keyword>
<feature type="compositionally biased region" description="Low complexity" evidence="3">
    <location>
        <begin position="322"/>
        <end position="337"/>
    </location>
</feature>
<feature type="compositionally biased region" description="Polar residues" evidence="3">
    <location>
        <begin position="245"/>
        <end position="257"/>
    </location>
</feature>
<protein>
    <recommendedName>
        <fullName evidence="4">DEUBAD domain-containing protein</fullName>
    </recommendedName>
</protein>
<organism evidence="5 6">
    <name type="scientific">Batillaria attramentaria</name>
    <dbReference type="NCBI Taxonomy" id="370345"/>
    <lineage>
        <taxon>Eukaryota</taxon>
        <taxon>Metazoa</taxon>
        <taxon>Spiralia</taxon>
        <taxon>Lophotrochozoa</taxon>
        <taxon>Mollusca</taxon>
        <taxon>Gastropoda</taxon>
        <taxon>Caenogastropoda</taxon>
        <taxon>Sorbeoconcha</taxon>
        <taxon>Cerithioidea</taxon>
        <taxon>Batillariidae</taxon>
        <taxon>Batillaria</taxon>
    </lineage>
</organism>
<evidence type="ECO:0000256" key="1">
    <source>
        <dbReference type="ARBA" id="ARBA00004123"/>
    </source>
</evidence>
<gene>
    <name evidence="5" type="ORF">BaRGS_00026155</name>
</gene>
<dbReference type="GO" id="GO:0005634">
    <property type="term" value="C:nucleus"/>
    <property type="evidence" value="ECO:0007669"/>
    <property type="project" value="UniProtKB-SubCell"/>
</dbReference>
<name>A0ABD0K5Q5_9CAEN</name>
<feature type="non-terminal residue" evidence="5">
    <location>
        <position position="1207"/>
    </location>
</feature>
<dbReference type="Pfam" id="PF14465">
    <property type="entry name" value="WHD_1st_NFRKB"/>
    <property type="match status" value="1"/>
</dbReference>
<sequence length="1207" mass="128570">MEGSRWAGPKQGGSGQGMRMERCLLGKEEVALPESFVDQTNIFRHVMSQDTWDNVLSDEQRDQLKKLLPSFPEEVDQAEKDETARRLFAGENFKFGNPLLQFHQKMKDGNLSPDIARYASLCRKFKYREYKFSQQNHFSHLLQEILISRQRTLGQLNGLPPDKPLKFHHSPPKERHKGIKHRVRKNYTRILKEAREECGLEDTSSEEEESVSTNQRSRRQLFKSLGPIPSPEPTTPSVVATYASRPSTLNGDISGNHTSKRPRPISPVEISEEDYKQMLKNHKRKKLDTPDLSELETQSITLQDILSRCQAGKKANKPPTPANGEAGPEASPGAAPMAKKKPRVREKGERKLKRKIKQEKGAEAGEEREMGLSLQAASANLDVHSDLLVHRDDDGVPDFPLPDTLPSRLTMGQADNFLSLLRDIICDFPDSKATTAKLEERVREWQESPASALNAWLPMQQNWVECVVSALKFLSGDVLGLSVENFVPFLDYKERAQQWKWIGAGRDSNQQLAVLFRHWLKHKNAEPVDGLGVSQGSPPPVRTKTNFVVRPTTAAEKAMYRDQERLRFENPHRAFTYQLHGYESVVGPVKGVYNKDNAMTKAREHALLISDRPAFVTILTLVRDAAARLPNGEGTRGDICELLKDSQFLAPAVTDTQINTVVSGALDRLHSEKDPCVKYDVNSKLWIYLHRSRTEEEFERIHQAQGAAAKAKKSLQRPKASKAIKDQVSTQSAVTPTVKAALAQTAAGSVSSSGELKLDDITALVPTALSASKALTDSPSAPTPTTQTASPSPTTTAATPTPAGRKPVSQLLRAQQADRAAASSAKSRAGATVSQTISASLLGGRAQSVGILSGQAALQQNSSLLASLGKSPSAPGSTVNITKAPVVTVTKQGLTMGARPSASSHSQGEITIGGSSGATARHSPVILTQESGSRSSTPTSVTVTSVTPQTGAKLLSLGQATGAVSSGAVVTGAGDNPMVARLVQQMTGAQQVVSVSNIPARSVSQSGGQQRGTTLKIQGGSIVQPVQLAGKPLTTANRLLQLGGKGGQPLGVIQTSHGQISTLSLIPQALTSTSSTTATTVAATAASGGSSKLTVAGATASSTSAGSPVTLTMVGSPATSGSPQSKTQVITHVATTGAASSPVQAKVVSPSQAGMVVTQLAPGGILRPGLTAASQAKMVAAGQAGLVPAQFIVQQAPGVSTSQAGAQ</sequence>
<evidence type="ECO:0000313" key="6">
    <source>
        <dbReference type="Proteomes" id="UP001519460"/>
    </source>
</evidence>
<feature type="domain" description="DEUBAD" evidence="4">
    <location>
        <begin position="33"/>
        <end position="151"/>
    </location>
</feature>
<evidence type="ECO:0000256" key="3">
    <source>
        <dbReference type="SAM" id="MobiDB-lite"/>
    </source>
</evidence>
<feature type="region of interest" description="Disordered" evidence="3">
    <location>
        <begin position="197"/>
        <end position="218"/>
    </location>
</feature>
<reference evidence="5 6" key="1">
    <citation type="journal article" date="2023" name="Sci. Data">
        <title>Genome assembly of the Korean intertidal mud-creeper Batillaria attramentaria.</title>
        <authorList>
            <person name="Patra A.K."/>
            <person name="Ho P.T."/>
            <person name="Jun S."/>
            <person name="Lee S.J."/>
            <person name="Kim Y."/>
            <person name="Won Y.J."/>
        </authorList>
    </citation>
    <scope>NUCLEOTIDE SEQUENCE [LARGE SCALE GENOMIC DNA]</scope>
    <source>
        <strain evidence="5">Wonlab-2016</strain>
    </source>
</reference>
<feature type="region of interest" description="Disordered" evidence="3">
    <location>
        <begin position="311"/>
        <end position="369"/>
    </location>
</feature>
<feature type="region of interest" description="Disordered" evidence="3">
    <location>
        <begin position="897"/>
        <end position="921"/>
    </location>
</feature>
<dbReference type="Proteomes" id="UP001519460">
    <property type="component" value="Unassembled WGS sequence"/>
</dbReference>
<dbReference type="InterPro" id="IPR044867">
    <property type="entry name" value="DEUBAD_dom"/>
</dbReference>
<dbReference type="PROSITE" id="PS51916">
    <property type="entry name" value="DEUBAD"/>
    <property type="match status" value="1"/>
</dbReference>
<dbReference type="EMBL" id="JACVVK020000242">
    <property type="protein sequence ID" value="KAK7482554.1"/>
    <property type="molecule type" value="Genomic_DNA"/>
</dbReference>
<evidence type="ECO:0000256" key="2">
    <source>
        <dbReference type="ARBA" id="ARBA00023242"/>
    </source>
</evidence>
<proteinExistence type="predicted"/>
<dbReference type="InterPro" id="IPR025220">
    <property type="entry name" value="NFRKB_WH_1"/>
</dbReference>
<dbReference type="Pfam" id="PF25793">
    <property type="entry name" value="WHD_2nd_NFRKB"/>
    <property type="match status" value="1"/>
</dbReference>
<feature type="compositionally biased region" description="Basic residues" evidence="3">
    <location>
        <begin position="338"/>
        <end position="357"/>
    </location>
</feature>
<feature type="compositionally biased region" description="Low complexity" evidence="3">
    <location>
        <begin position="778"/>
        <end position="829"/>
    </location>
</feature>
<feature type="compositionally biased region" description="Basic residues" evidence="3">
    <location>
        <begin position="710"/>
        <end position="722"/>
    </location>
</feature>
<feature type="compositionally biased region" description="Basic and acidic residues" evidence="3">
    <location>
        <begin position="358"/>
        <end position="369"/>
    </location>
</feature>
<dbReference type="PANTHER" id="PTHR13052">
    <property type="entry name" value="NFRKB-RELATED"/>
    <property type="match status" value="1"/>
</dbReference>
<dbReference type="InterPro" id="IPR024867">
    <property type="entry name" value="NFRKB"/>
</dbReference>
<dbReference type="InterPro" id="IPR038106">
    <property type="entry name" value="NFRKB_winged_sf"/>
</dbReference>
<evidence type="ECO:0000313" key="5">
    <source>
        <dbReference type="EMBL" id="KAK7482554.1"/>
    </source>
</evidence>
<keyword evidence="2" id="KW-0539">Nucleus</keyword>